<proteinExistence type="inferred from homology"/>
<dbReference type="GO" id="GO:0070847">
    <property type="term" value="C:core mediator complex"/>
    <property type="evidence" value="ECO:0007669"/>
    <property type="project" value="TreeGrafter"/>
</dbReference>
<comment type="subcellular location">
    <subcellularLocation>
        <location evidence="1">Nucleus</location>
    </subcellularLocation>
</comment>
<dbReference type="GO" id="GO:0006357">
    <property type="term" value="P:regulation of transcription by RNA polymerase II"/>
    <property type="evidence" value="ECO:0007669"/>
    <property type="project" value="InterPro"/>
</dbReference>
<evidence type="ECO:0000256" key="8">
    <source>
        <dbReference type="ARBA" id="ARBA00032018"/>
    </source>
</evidence>
<protein>
    <recommendedName>
        <fullName evidence="3">Mediator of RNA polymerase II transcription subunit 19</fullName>
    </recommendedName>
    <alternativeName>
        <fullName evidence="8">Mediator complex subunit 19</fullName>
    </alternativeName>
</protein>
<feature type="region of interest" description="Disordered" evidence="9">
    <location>
        <begin position="197"/>
        <end position="217"/>
    </location>
</feature>
<feature type="compositionally biased region" description="Polar residues" evidence="9">
    <location>
        <begin position="304"/>
        <end position="319"/>
    </location>
</feature>
<dbReference type="STRING" id="1314785.A0A165E2Z0"/>
<dbReference type="GO" id="GO:0016592">
    <property type="term" value="C:mediator complex"/>
    <property type="evidence" value="ECO:0007669"/>
    <property type="project" value="InterPro"/>
</dbReference>
<reference evidence="10 11" key="1">
    <citation type="journal article" date="2016" name="Mol. Biol. Evol.">
        <title>Comparative Genomics of Early-Diverging Mushroom-Forming Fungi Provides Insights into the Origins of Lignocellulose Decay Capabilities.</title>
        <authorList>
            <person name="Nagy L.G."/>
            <person name="Riley R."/>
            <person name="Tritt A."/>
            <person name="Adam C."/>
            <person name="Daum C."/>
            <person name="Floudas D."/>
            <person name="Sun H."/>
            <person name="Yadav J.S."/>
            <person name="Pangilinan J."/>
            <person name="Larsson K.H."/>
            <person name="Matsuura K."/>
            <person name="Barry K."/>
            <person name="Labutti K."/>
            <person name="Kuo R."/>
            <person name="Ohm R.A."/>
            <person name="Bhattacharya S.S."/>
            <person name="Shirouzu T."/>
            <person name="Yoshinaga Y."/>
            <person name="Martin F.M."/>
            <person name="Grigoriev I.V."/>
            <person name="Hibbett D.S."/>
        </authorList>
    </citation>
    <scope>NUCLEOTIDE SEQUENCE [LARGE SCALE GENOMIC DNA]</scope>
    <source>
        <strain evidence="10 11">93-53</strain>
    </source>
</reference>
<feature type="region of interest" description="Disordered" evidence="9">
    <location>
        <begin position="31"/>
        <end position="83"/>
    </location>
</feature>
<evidence type="ECO:0000256" key="4">
    <source>
        <dbReference type="ARBA" id="ARBA00023015"/>
    </source>
</evidence>
<evidence type="ECO:0000313" key="11">
    <source>
        <dbReference type="Proteomes" id="UP000076871"/>
    </source>
</evidence>
<dbReference type="AlphaFoldDB" id="A0A165E2Z0"/>
<dbReference type="InParanoid" id="A0A165E2Z0"/>
<gene>
    <name evidence="10" type="ORF">LAESUDRAFT_654074</name>
</gene>
<dbReference type="OrthoDB" id="2160599at2759"/>
<feature type="region of interest" description="Disordered" evidence="9">
    <location>
        <begin position="242"/>
        <end position="369"/>
    </location>
</feature>
<feature type="compositionally biased region" description="Low complexity" evidence="9">
    <location>
        <begin position="249"/>
        <end position="268"/>
    </location>
</feature>
<feature type="non-terminal residue" evidence="10">
    <location>
        <position position="1"/>
    </location>
</feature>
<dbReference type="Proteomes" id="UP000076871">
    <property type="component" value="Unassembled WGS sequence"/>
</dbReference>
<evidence type="ECO:0000256" key="3">
    <source>
        <dbReference type="ARBA" id="ARBA00019615"/>
    </source>
</evidence>
<sequence>AGPPKPRSHFTSTEDLLTRFNLLPAYNKYVRPYSAPVEQPTSTTINKGKGKEKERSVPPGSTPPIGADGTEEEGKGEKKAKNTYRQLIKGLPGKHSIKKDDYLTTMIQVPPKQRIAIKRFDLRTQRDAFSVSLEGIKAWNIAALVEESPQAREDRKKRKELRKFAKAQGQAALAAMGTPRATGLPVTPATMATSISTPTAAHTPARTGTPKPASGMTRTTATSIAYQSANPVQHRTRTPLGIGTPHSIGTPAAGTLPTPGPTNTFTPARSTPGSTPAPVAGPDSGVAKRGVKREREYSMDGVQMGTTTNRMSGQAQSIGVNGGGTPKPASVAGAKAGNAGVRPRPLKKQRMDVQGQSRGMPLQQPTPHG</sequence>
<dbReference type="PANTHER" id="PTHR28270:SF1">
    <property type="entry name" value="MEDIATOR OF RNA POLYMERASE II TRANSCRIPTION SUBUNIT 19"/>
    <property type="match status" value="1"/>
</dbReference>
<dbReference type="GO" id="GO:0003712">
    <property type="term" value="F:transcription coregulator activity"/>
    <property type="evidence" value="ECO:0007669"/>
    <property type="project" value="InterPro"/>
</dbReference>
<keyword evidence="7" id="KW-0539">Nucleus</keyword>
<evidence type="ECO:0000256" key="6">
    <source>
        <dbReference type="ARBA" id="ARBA00023163"/>
    </source>
</evidence>
<keyword evidence="5" id="KW-0010">Activator</keyword>
<dbReference type="GeneID" id="63821495"/>
<name>A0A165E2Z0_9APHY</name>
<evidence type="ECO:0000256" key="2">
    <source>
        <dbReference type="ARBA" id="ARBA00009259"/>
    </source>
</evidence>
<evidence type="ECO:0000256" key="7">
    <source>
        <dbReference type="ARBA" id="ARBA00023242"/>
    </source>
</evidence>
<evidence type="ECO:0000313" key="10">
    <source>
        <dbReference type="EMBL" id="KZT06142.1"/>
    </source>
</evidence>
<dbReference type="EMBL" id="KV427626">
    <property type="protein sequence ID" value="KZT06142.1"/>
    <property type="molecule type" value="Genomic_DNA"/>
</dbReference>
<keyword evidence="6" id="KW-0804">Transcription</keyword>
<keyword evidence="4" id="KW-0805">Transcription regulation</keyword>
<dbReference type="RefSeq" id="XP_040763882.1">
    <property type="nucleotide sequence ID" value="XM_040904465.1"/>
</dbReference>
<evidence type="ECO:0000256" key="5">
    <source>
        <dbReference type="ARBA" id="ARBA00023159"/>
    </source>
</evidence>
<comment type="similarity">
    <text evidence="2">Belongs to the Mediator complex subunit 19 family.</text>
</comment>
<organism evidence="10 11">
    <name type="scientific">Laetiporus sulphureus 93-53</name>
    <dbReference type="NCBI Taxonomy" id="1314785"/>
    <lineage>
        <taxon>Eukaryota</taxon>
        <taxon>Fungi</taxon>
        <taxon>Dikarya</taxon>
        <taxon>Basidiomycota</taxon>
        <taxon>Agaricomycotina</taxon>
        <taxon>Agaricomycetes</taxon>
        <taxon>Polyporales</taxon>
        <taxon>Laetiporus</taxon>
    </lineage>
</organism>
<evidence type="ECO:0000256" key="9">
    <source>
        <dbReference type="SAM" id="MobiDB-lite"/>
    </source>
</evidence>
<evidence type="ECO:0000256" key="1">
    <source>
        <dbReference type="ARBA" id="ARBA00004123"/>
    </source>
</evidence>
<keyword evidence="11" id="KW-1185">Reference proteome</keyword>
<dbReference type="InterPro" id="IPR013942">
    <property type="entry name" value="Mediator_Med19_fun"/>
</dbReference>
<accession>A0A165E2Z0</accession>
<dbReference type="PANTHER" id="PTHR28270">
    <property type="entry name" value="MEDIATOR OF RNA POLYMERASE II TRANSCRIPTION SUBUNIT 19"/>
    <property type="match status" value="1"/>
</dbReference>